<proteinExistence type="predicted"/>
<dbReference type="OrthoDB" id="6512834at2759"/>
<dbReference type="Proteomes" id="UP000314294">
    <property type="component" value="Unassembled WGS sequence"/>
</dbReference>
<organism evidence="1 2">
    <name type="scientific">Liparis tanakae</name>
    <name type="common">Tanaka's snailfish</name>
    <dbReference type="NCBI Taxonomy" id="230148"/>
    <lineage>
        <taxon>Eukaryota</taxon>
        <taxon>Metazoa</taxon>
        <taxon>Chordata</taxon>
        <taxon>Craniata</taxon>
        <taxon>Vertebrata</taxon>
        <taxon>Euteleostomi</taxon>
        <taxon>Actinopterygii</taxon>
        <taxon>Neopterygii</taxon>
        <taxon>Teleostei</taxon>
        <taxon>Neoteleostei</taxon>
        <taxon>Acanthomorphata</taxon>
        <taxon>Eupercaria</taxon>
        <taxon>Perciformes</taxon>
        <taxon>Cottioidei</taxon>
        <taxon>Cottales</taxon>
        <taxon>Liparidae</taxon>
        <taxon>Liparis</taxon>
    </lineage>
</organism>
<dbReference type="AlphaFoldDB" id="A0A4Z2IHD2"/>
<accession>A0A4Z2IHD2</accession>
<comment type="caution">
    <text evidence="1">The sequence shown here is derived from an EMBL/GenBank/DDBJ whole genome shotgun (WGS) entry which is preliminary data.</text>
</comment>
<keyword evidence="2" id="KW-1185">Reference proteome</keyword>
<gene>
    <name evidence="1" type="ORF">EYF80_012484</name>
</gene>
<name>A0A4Z2IHD2_9TELE</name>
<sequence length="155" mass="17263">MAVIQEYESSSSPRTRLNTHTFSFICTTLLGEKTRDGARGVFSDTGDLGEMATWRATARYQCIIAGITMKPSVGWQKLLTSTAGGRGRSRKVFVQISTTNLHNDFFDALERFTSRFVAIFKSKKGSVGETLAELLQQIDLRDNSRKAELTEARSD</sequence>
<evidence type="ECO:0000313" key="1">
    <source>
        <dbReference type="EMBL" id="TNN77370.1"/>
    </source>
</evidence>
<protein>
    <submittedName>
        <fullName evidence="1">Uncharacterized protein</fullName>
    </submittedName>
</protein>
<dbReference type="EMBL" id="SRLO01000084">
    <property type="protein sequence ID" value="TNN77370.1"/>
    <property type="molecule type" value="Genomic_DNA"/>
</dbReference>
<reference evidence="1 2" key="1">
    <citation type="submission" date="2019-03" db="EMBL/GenBank/DDBJ databases">
        <title>First draft genome of Liparis tanakae, snailfish: a comprehensive survey of snailfish specific genes.</title>
        <authorList>
            <person name="Kim W."/>
            <person name="Song I."/>
            <person name="Jeong J.-H."/>
            <person name="Kim D."/>
            <person name="Kim S."/>
            <person name="Ryu S."/>
            <person name="Song J.Y."/>
            <person name="Lee S.K."/>
        </authorList>
    </citation>
    <scope>NUCLEOTIDE SEQUENCE [LARGE SCALE GENOMIC DNA]</scope>
    <source>
        <tissue evidence="1">Muscle</tissue>
    </source>
</reference>
<evidence type="ECO:0000313" key="2">
    <source>
        <dbReference type="Proteomes" id="UP000314294"/>
    </source>
</evidence>